<dbReference type="InterPro" id="IPR050194">
    <property type="entry name" value="Glycosyltransferase_grp1"/>
</dbReference>
<dbReference type="GO" id="GO:1901137">
    <property type="term" value="P:carbohydrate derivative biosynthetic process"/>
    <property type="evidence" value="ECO:0007669"/>
    <property type="project" value="UniProtKB-ARBA"/>
</dbReference>
<dbReference type="CDD" id="cd03801">
    <property type="entry name" value="GT4_PimA-like"/>
    <property type="match status" value="1"/>
</dbReference>
<name>A0A4Z0KDW3_BREAU</name>
<proteinExistence type="predicted"/>
<dbReference type="EMBL" id="RHFF01000025">
    <property type="protein sequence ID" value="TGD36702.1"/>
    <property type="molecule type" value="Genomic_DNA"/>
</dbReference>
<evidence type="ECO:0000313" key="5">
    <source>
        <dbReference type="Proteomes" id="UP000297736"/>
    </source>
</evidence>
<dbReference type="PANTHER" id="PTHR45947:SF13">
    <property type="entry name" value="TRANSFERASE"/>
    <property type="match status" value="1"/>
</dbReference>
<keyword evidence="1" id="KW-0328">Glycosyltransferase</keyword>
<evidence type="ECO:0000259" key="3">
    <source>
        <dbReference type="Pfam" id="PF13439"/>
    </source>
</evidence>
<comment type="caution">
    <text evidence="4">The sequence shown here is derived from an EMBL/GenBank/DDBJ whole genome shotgun (WGS) entry which is preliminary data.</text>
</comment>
<reference evidence="4 5" key="1">
    <citation type="submission" date="2018-10" db="EMBL/GenBank/DDBJ databases">
        <title>Brevibacterium genomes from Austrain hard cheese rinds.</title>
        <authorList>
            <person name="Anast J.M."/>
            <person name="Dzieciol M."/>
            <person name="Schultz D.L."/>
            <person name="Mann E."/>
            <person name="Wagner M."/>
            <person name="Schmitz-Esser S."/>
        </authorList>
    </citation>
    <scope>NUCLEOTIDE SEQUENCE [LARGE SCALE GENOMIC DNA]</scope>
    <source>
        <strain evidence="4 5">L261</strain>
    </source>
</reference>
<feature type="domain" description="Glycosyltransferase subfamily 4-like N-terminal" evidence="3">
    <location>
        <begin position="27"/>
        <end position="218"/>
    </location>
</feature>
<organism evidence="4 5">
    <name type="scientific">Brevibacterium aurantiacum</name>
    <dbReference type="NCBI Taxonomy" id="273384"/>
    <lineage>
        <taxon>Bacteria</taxon>
        <taxon>Bacillati</taxon>
        <taxon>Actinomycetota</taxon>
        <taxon>Actinomycetes</taxon>
        <taxon>Micrococcales</taxon>
        <taxon>Brevibacteriaceae</taxon>
        <taxon>Brevibacterium</taxon>
    </lineage>
</organism>
<dbReference type="InterPro" id="IPR028098">
    <property type="entry name" value="Glyco_trans_4-like_N"/>
</dbReference>
<sequence>MNVARASLEMKAPRVAVVSDYTLATLGGAENAFAEQVRALANVTRVLAVCPPSERLTHLGTYSGVETCAVPVSFVVPGLGFPVARNTTRLRRLLWRAFVSAGVEVVHLHSEFGIAAAAIAVARDLGIPVVQTVHTFFWQSQASVQTLLSFLGPAFYKAMTGFAYSGRDLAARAGDSALRNMTLSTALKVDAVVSPSAHQAARLREAGLRRVHVLPNTVQWNHSARPIRDVEGPLRVLWVGRFAPEKRVLPFLRSSVAALNRVGPGALQVDLIGSGPEFRAAQRLAGSRAGIRLHGRVTSEEIPNRLAQAHVTALTSIGWDNQPMTVAESIMALRGVIWSDPKLTEGLSEAGIAAFGADTTRLADRLTALAGDPSPVLAASESARSARTTFGTERFVNDILGVYRSATHPPTSSLLRRP</sequence>
<dbReference type="SUPFAM" id="SSF53756">
    <property type="entry name" value="UDP-Glycosyltransferase/glycogen phosphorylase"/>
    <property type="match status" value="1"/>
</dbReference>
<dbReference type="PANTHER" id="PTHR45947">
    <property type="entry name" value="SULFOQUINOVOSYL TRANSFERASE SQD2"/>
    <property type="match status" value="1"/>
</dbReference>
<evidence type="ECO:0000313" key="4">
    <source>
        <dbReference type="EMBL" id="TGD36702.1"/>
    </source>
</evidence>
<dbReference type="RefSeq" id="WP_135448400.1">
    <property type="nucleotide sequence ID" value="NZ_RHFF01000025.1"/>
</dbReference>
<dbReference type="Gene3D" id="3.40.50.2000">
    <property type="entry name" value="Glycogen Phosphorylase B"/>
    <property type="match status" value="2"/>
</dbReference>
<accession>A0A4Z0KDW3</accession>
<dbReference type="Proteomes" id="UP000297736">
    <property type="component" value="Unassembled WGS sequence"/>
</dbReference>
<dbReference type="GO" id="GO:0016757">
    <property type="term" value="F:glycosyltransferase activity"/>
    <property type="evidence" value="ECO:0007669"/>
    <property type="project" value="UniProtKB-KW"/>
</dbReference>
<keyword evidence="2" id="KW-0808">Transferase</keyword>
<protein>
    <recommendedName>
        <fullName evidence="3">Glycosyltransferase subfamily 4-like N-terminal domain-containing protein</fullName>
    </recommendedName>
</protein>
<dbReference type="AlphaFoldDB" id="A0A4Z0KDW3"/>
<evidence type="ECO:0000256" key="1">
    <source>
        <dbReference type="ARBA" id="ARBA00022676"/>
    </source>
</evidence>
<dbReference type="Pfam" id="PF13439">
    <property type="entry name" value="Glyco_transf_4"/>
    <property type="match status" value="1"/>
</dbReference>
<evidence type="ECO:0000256" key="2">
    <source>
        <dbReference type="ARBA" id="ARBA00022679"/>
    </source>
</evidence>
<gene>
    <name evidence="4" type="ORF">EB834_18595</name>
</gene>